<proteinExistence type="predicted"/>
<evidence type="ECO:0000313" key="2">
    <source>
        <dbReference type="Proteomes" id="UP000515683"/>
    </source>
</evidence>
<keyword evidence="2" id="KW-1185">Reference proteome</keyword>
<accession>A0A6M2ZHW3</accession>
<dbReference type="Proteomes" id="UP000515683">
    <property type="component" value="Segment"/>
</dbReference>
<dbReference type="EMBL" id="MK867354">
    <property type="protein sequence ID" value="QFG06363.1"/>
    <property type="molecule type" value="Genomic_DNA"/>
</dbReference>
<reference evidence="1" key="1">
    <citation type="submission" date="2019-04" db="EMBL/GenBank/DDBJ databases">
        <title>Genomic and proteomic characterization of cyanophage S-SCSM1 provides new insights into understanding the viral gene diversity and phage-host interactions.</title>
        <authorList>
            <person name="Wang Q."/>
            <person name="Xu Y."/>
            <person name="Jiao N."/>
            <person name="Zhang R."/>
        </authorList>
    </citation>
    <scope>NUCLEOTIDE SEQUENCE [LARGE SCALE GENOMIC DNA]</scope>
</reference>
<sequence length="54" mass="6610">MKPVDILLLISELEGCHTHTKRFGFEEDMAIFDQMRKKYYKLYFKLKREEDNPL</sequence>
<name>A0A6M2ZHW3_9CAUD</name>
<dbReference type="InterPro" id="IPR055636">
    <property type="entry name" value="DUF7212"/>
</dbReference>
<evidence type="ECO:0000313" key="1">
    <source>
        <dbReference type="EMBL" id="QFG06363.1"/>
    </source>
</evidence>
<organism evidence="1 2">
    <name type="scientific">Synechococcus phage S-SCSM1</name>
    <dbReference type="NCBI Taxonomy" id="2588487"/>
    <lineage>
        <taxon>Viruses</taxon>
        <taxon>Duplodnaviria</taxon>
        <taxon>Heunggongvirae</taxon>
        <taxon>Uroviricota</taxon>
        <taxon>Caudoviricetes</taxon>
        <taxon>Pantevenvirales</taxon>
        <taxon>Kyanoviridae</taxon>
        <taxon>Zhoulongquanvirus</taxon>
        <taxon>Zhoulongquanvirus esscess</taxon>
    </lineage>
</organism>
<protein>
    <submittedName>
        <fullName evidence="1">Uncharacterized protein</fullName>
    </submittedName>
</protein>
<dbReference type="Pfam" id="PF23848">
    <property type="entry name" value="DUF7212"/>
    <property type="match status" value="1"/>
</dbReference>
<gene>
    <name evidence="1" type="ORF">SSCSM1_106</name>
</gene>